<evidence type="ECO:0000256" key="1">
    <source>
        <dbReference type="SAM" id="SignalP"/>
    </source>
</evidence>
<organism evidence="2 3">
    <name type="scientific">Nibribacter ruber</name>
    <dbReference type="NCBI Taxonomy" id="2698458"/>
    <lineage>
        <taxon>Bacteria</taxon>
        <taxon>Pseudomonadati</taxon>
        <taxon>Bacteroidota</taxon>
        <taxon>Cytophagia</taxon>
        <taxon>Cytophagales</taxon>
        <taxon>Hymenobacteraceae</taxon>
        <taxon>Nibribacter</taxon>
    </lineage>
</organism>
<dbReference type="PANTHER" id="PTHR34387">
    <property type="entry name" value="SLR1258 PROTEIN"/>
    <property type="match status" value="1"/>
</dbReference>
<dbReference type="GO" id="GO:0006974">
    <property type="term" value="P:DNA damage response"/>
    <property type="evidence" value="ECO:0007669"/>
    <property type="project" value="TreeGrafter"/>
</dbReference>
<dbReference type="Proteomes" id="UP000464214">
    <property type="component" value="Chromosome"/>
</dbReference>
<gene>
    <name evidence="2" type="ORF">GU926_15820</name>
</gene>
<evidence type="ECO:0000313" key="3">
    <source>
        <dbReference type="Proteomes" id="UP000464214"/>
    </source>
</evidence>
<keyword evidence="3" id="KW-1185">Reference proteome</keyword>
<dbReference type="RefSeq" id="WP_160693567.1">
    <property type="nucleotide sequence ID" value="NZ_CP047897.1"/>
</dbReference>
<dbReference type="InterPro" id="IPR052022">
    <property type="entry name" value="26kDa_periplasmic_antigen"/>
</dbReference>
<name>A0A6P1P358_9BACT</name>
<feature type="signal peptide" evidence="1">
    <location>
        <begin position="1"/>
        <end position="19"/>
    </location>
</feature>
<sequence length="246" mass="27109">MKTLLHLMCLCALAFLHQSCDTSTGGVASNDRGRTMILNATGEVSTLPDEASITLQLQCLDKDITKSKQCLLDKSEALNKLFKTYKIAPEDILTTSINQGKEYGWQNNSNVFLGYRSFLSISLKIRKLAVLEELYPALLTNESVTIGNLSYAHSKVDSLSHEAYQKALTSANALADKLVKKMGLSDKEILRVANVELPLQPQNYGGPVAVQAESRMATDAAANSRITLNYGNVYLSRTLQVEYRLK</sequence>
<dbReference type="InterPro" id="IPR007497">
    <property type="entry name" value="SIMPL/DUF541"/>
</dbReference>
<keyword evidence="1" id="KW-0732">Signal</keyword>
<dbReference type="Gene3D" id="3.30.110.170">
    <property type="entry name" value="Protein of unknown function (DUF541), domain 1"/>
    <property type="match status" value="1"/>
</dbReference>
<proteinExistence type="predicted"/>
<reference evidence="2 3" key="1">
    <citation type="submission" date="2020-01" db="EMBL/GenBank/DDBJ databases">
        <authorList>
            <person name="Kim M."/>
        </authorList>
    </citation>
    <scope>NUCLEOTIDE SEQUENCE [LARGE SCALE GENOMIC DNA]</scope>
    <source>
        <strain evidence="2 3">BT10</strain>
    </source>
</reference>
<dbReference type="Pfam" id="PF04402">
    <property type="entry name" value="SIMPL"/>
    <property type="match status" value="1"/>
</dbReference>
<protein>
    <submittedName>
        <fullName evidence="2">DUF541 domain-containing protein</fullName>
    </submittedName>
</protein>
<dbReference type="Gene3D" id="3.30.70.2970">
    <property type="entry name" value="Protein of unknown function (DUF541), domain 2"/>
    <property type="match status" value="1"/>
</dbReference>
<dbReference type="PANTHER" id="PTHR34387:SF2">
    <property type="entry name" value="SLR1258 PROTEIN"/>
    <property type="match status" value="1"/>
</dbReference>
<dbReference type="KEGG" id="nib:GU926_15820"/>
<feature type="chain" id="PRO_5026720068" evidence="1">
    <location>
        <begin position="20"/>
        <end position="246"/>
    </location>
</feature>
<dbReference type="EMBL" id="CP047897">
    <property type="protein sequence ID" value="QHL88812.1"/>
    <property type="molecule type" value="Genomic_DNA"/>
</dbReference>
<evidence type="ECO:0000313" key="2">
    <source>
        <dbReference type="EMBL" id="QHL88812.1"/>
    </source>
</evidence>
<accession>A0A6P1P358</accession>
<dbReference type="AlphaFoldDB" id="A0A6P1P358"/>